<evidence type="ECO:0000256" key="2">
    <source>
        <dbReference type="ARBA" id="ARBA00023002"/>
    </source>
</evidence>
<keyword evidence="6" id="KW-1185">Reference proteome</keyword>
<feature type="domain" description="GFO/IDH/MocA-like oxidoreductase" evidence="4">
    <location>
        <begin position="140"/>
        <end position="260"/>
    </location>
</feature>
<dbReference type="PANTHER" id="PTHR43708:SF5">
    <property type="entry name" value="CONSERVED EXPRESSED OXIDOREDUCTASE (EUROFUNG)-RELATED"/>
    <property type="match status" value="1"/>
</dbReference>
<dbReference type="InterPro" id="IPR000683">
    <property type="entry name" value="Gfo/Idh/MocA-like_OxRdtase_N"/>
</dbReference>
<dbReference type="SUPFAM" id="SSF55347">
    <property type="entry name" value="Glyceraldehyde-3-phosphate dehydrogenase-like, C-terminal domain"/>
    <property type="match status" value="1"/>
</dbReference>
<dbReference type="InterPro" id="IPR051317">
    <property type="entry name" value="Gfo/Idh/MocA_oxidoreduct"/>
</dbReference>
<proteinExistence type="inferred from homology"/>
<keyword evidence="2" id="KW-0560">Oxidoreductase</keyword>
<dbReference type="SUPFAM" id="SSF51735">
    <property type="entry name" value="NAD(P)-binding Rossmann-fold domains"/>
    <property type="match status" value="1"/>
</dbReference>
<dbReference type="Gene3D" id="3.30.360.10">
    <property type="entry name" value="Dihydrodipicolinate Reductase, domain 2"/>
    <property type="match status" value="1"/>
</dbReference>
<dbReference type="PANTHER" id="PTHR43708">
    <property type="entry name" value="CONSERVED EXPRESSED OXIDOREDUCTASE (EUROFUNG)"/>
    <property type="match status" value="1"/>
</dbReference>
<dbReference type="GO" id="GO:0000166">
    <property type="term" value="F:nucleotide binding"/>
    <property type="evidence" value="ECO:0007669"/>
    <property type="project" value="InterPro"/>
</dbReference>
<dbReference type="Pfam" id="PF01408">
    <property type="entry name" value="GFO_IDH_MocA"/>
    <property type="match status" value="1"/>
</dbReference>
<dbReference type="GO" id="GO:0016491">
    <property type="term" value="F:oxidoreductase activity"/>
    <property type="evidence" value="ECO:0007669"/>
    <property type="project" value="UniProtKB-KW"/>
</dbReference>
<sequence>MWEDTIMTRAVMAGCGQMSAGWLRAIRETPALADRIEIAGFVDLSAAAAEARAADWGQGARAGTDLAAMLDETGAELVFDIVVPPARRSVVETAFAHGCDVLSEKPMANGLDEARWLLSLAREQGRLHAIVQNRRHLPGIRQVRALIEGGELGEITGLHADFFLGPHFGGFREEMEHVLLLDMAIHTFDAARFLAPSEPVRVYAQETNPKGSWFAHGASANVLFDCADGSCITYRGSWVAEGAPTSWESAWRITGTKGSILWDGNLGIEGAVRDGTEGFFRETRPVALPPVPDVPAEGHAGVILDFLTARDEGRDPLSVNHDNIRSLAMTFAAIESAESGARVTIGETP</sequence>
<comment type="similarity">
    <text evidence="1">Belongs to the Gfo/Idh/MocA family.</text>
</comment>
<dbReference type="STRING" id="1447782.SAMN05444417_0350"/>
<dbReference type="Gene3D" id="3.40.50.720">
    <property type="entry name" value="NAD(P)-binding Rossmann-like Domain"/>
    <property type="match status" value="1"/>
</dbReference>
<evidence type="ECO:0000259" key="4">
    <source>
        <dbReference type="Pfam" id="PF22725"/>
    </source>
</evidence>
<evidence type="ECO:0000313" key="5">
    <source>
        <dbReference type="EMBL" id="SHI33979.1"/>
    </source>
</evidence>
<dbReference type="Pfam" id="PF22725">
    <property type="entry name" value="GFO_IDH_MocA_C3"/>
    <property type="match status" value="1"/>
</dbReference>
<dbReference type="EMBL" id="FQYO01000001">
    <property type="protein sequence ID" value="SHI33979.1"/>
    <property type="molecule type" value="Genomic_DNA"/>
</dbReference>
<feature type="domain" description="Gfo/Idh/MocA-like oxidoreductase N-terminal" evidence="3">
    <location>
        <begin position="9"/>
        <end position="127"/>
    </location>
</feature>
<dbReference type="AlphaFoldDB" id="A0A1M6AC45"/>
<gene>
    <name evidence="5" type="ORF">SAMN05444417_0350</name>
</gene>
<dbReference type="InterPro" id="IPR055170">
    <property type="entry name" value="GFO_IDH_MocA-like_dom"/>
</dbReference>
<name>A0A1M6AC45_9RHOB</name>
<organism evidence="5 6">
    <name type="scientific">Wenxinia saemankumensis</name>
    <dbReference type="NCBI Taxonomy" id="1447782"/>
    <lineage>
        <taxon>Bacteria</taxon>
        <taxon>Pseudomonadati</taxon>
        <taxon>Pseudomonadota</taxon>
        <taxon>Alphaproteobacteria</taxon>
        <taxon>Rhodobacterales</taxon>
        <taxon>Roseobacteraceae</taxon>
        <taxon>Wenxinia</taxon>
    </lineage>
</organism>
<evidence type="ECO:0000256" key="1">
    <source>
        <dbReference type="ARBA" id="ARBA00010928"/>
    </source>
</evidence>
<dbReference type="Proteomes" id="UP000184292">
    <property type="component" value="Unassembled WGS sequence"/>
</dbReference>
<evidence type="ECO:0000259" key="3">
    <source>
        <dbReference type="Pfam" id="PF01408"/>
    </source>
</evidence>
<accession>A0A1M6AC45</accession>
<evidence type="ECO:0000313" key="6">
    <source>
        <dbReference type="Proteomes" id="UP000184292"/>
    </source>
</evidence>
<protein>
    <submittedName>
        <fullName evidence="5">Predicted dehydrogenase</fullName>
    </submittedName>
</protein>
<dbReference type="InterPro" id="IPR036291">
    <property type="entry name" value="NAD(P)-bd_dom_sf"/>
</dbReference>
<reference evidence="5 6" key="1">
    <citation type="submission" date="2016-11" db="EMBL/GenBank/DDBJ databases">
        <authorList>
            <person name="Jaros S."/>
            <person name="Januszkiewicz K."/>
            <person name="Wedrychowicz H."/>
        </authorList>
    </citation>
    <scope>NUCLEOTIDE SEQUENCE [LARGE SCALE GENOMIC DNA]</scope>
    <source>
        <strain evidence="5 6">DSM 100565</strain>
    </source>
</reference>